<feature type="transmembrane region" description="Helical" evidence="6">
    <location>
        <begin position="312"/>
        <end position="330"/>
    </location>
</feature>
<evidence type="ECO:0000256" key="3">
    <source>
        <dbReference type="ARBA" id="ARBA00022692"/>
    </source>
</evidence>
<dbReference type="EMBL" id="CP029397">
    <property type="protein sequence ID" value="AWL30007.1"/>
    <property type="molecule type" value="Genomic_DNA"/>
</dbReference>
<dbReference type="Proteomes" id="UP000245977">
    <property type="component" value="Chromosome"/>
</dbReference>
<dbReference type="GO" id="GO:0015209">
    <property type="term" value="F:cytosine transmembrane transporter activity"/>
    <property type="evidence" value="ECO:0007669"/>
    <property type="project" value="InterPro"/>
</dbReference>
<dbReference type="PANTHER" id="PTHR30569:SF0">
    <property type="entry name" value="CYTOSINE PERMEASE"/>
    <property type="match status" value="1"/>
</dbReference>
<feature type="transmembrane region" description="Helical" evidence="6">
    <location>
        <begin position="449"/>
        <end position="465"/>
    </location>
</feature>
<comment type="subcellular location">
    <subcellularLocation>
        <location evidence="1">Membrane</location>
        <topology evidence="1">Multi-pass membrane protein</topology>
    </subcellularLocation>
</comment>
<dbReference type="InterPro" id="IPR001248">
    <property type="entry name" value="Pur-cyt_permease"/>
</dbReference>
<evidence type="ECO:0000313" key="8">
    <source>
        <dbReference type="Proteomes" id="UP000245977"/>
    </source>
</evidence>
<dbReference type="Pfam" id="PF02133">
    <property type="entry name" value="Transp_cyt_pur"/>
    <property type="match status" value="1"/>
</dbReference>
<proteinExistence type="inferred from homology"/>
<dbReference type="AlphaFoldDB" id="A0A2S2FGA1"/>
<dbReference type="GO" id="GO:0005886">
    <property type="term" value="C:plasma membrane"/>
    <property type="evidence" value="ECO:0007669"/>
    <property type="project" value="TreeGrafter"/>
</dbReference>
<evidence type="ECO:0000256" key="4">
    <source>
        <dbReference type="ARBA" id="ARBA00022989"/>
    </source>
</evidence>
<keyword evidence="8" id="KW-1185">Reference proteome</keyword>
<dbReference type="InterPro" id="IPR030191">
    <property type="entry name" value="CodB"/>
</dbReference>
<name>A0A2S2FGA1_9GAMM</name>
<sequence length="488" mass="52071">MNIHEVSSQSVNQMGSTIANAVEDHALVSVPLEERQSGFKLAMSPVGVATALVIFAIGGFTVLLSGFWTGLLAGFIATIIGFTLSYFLGKMTFQTGMSSTVTSRFFGFGVKGSSFGAAIFAFMILGFLALESALLYEGTLLMFNLQDTIFVRISLYGALTLTWILLAIFGLQIALKASKFMIVITLVVTFYMIYQIYGVRGMDPMQVFNSTGVIPGGFWTKLSTALVLMGATAGTISLVTTDFARYCRNTQDVKVLAMAGPITQNLLMIVLGGLVIIGGVPEVADYLMQRNAGLSPQQAAEAAGGFAMSNTGAFFVVLAGWVGFITIYAAQAKAQAVNAYSGSLALVNLLDALTGKKPGRAFMVVLGNIFALIMIGGGILGQFVAWLSYLGCMTMSLCGIMLADYYFVRKGQFSVNNVRVESCNWAGVLTLFISSGIGIVLIVTKVFELGFFVTLALSLIIYPLLRKLMPEGTATHFVQADIALDAAE</sequence>
<evidence type="ECO:0000313" key="7">
    <source>
        <dbReference type="EMBL" id="AWL30007.1"/>
    </source>
</evidence>
<gene>
    <name evidence="7" type="ORF">DJ533_16255</name>
</gene>
<feature type="transmembrane region" description="Helical" evidence="6">
    <location>
        <begin position="420"/>
        <end position="443"/>
    </location>
</feature>
<evidence type="ECO:0000256" key="5">
    <source>
        <dbReference type="ARBA" id="ARBA00023136"/>
    </source>
</evidence>
<feature type="transmembrane region" description="Helical" evidence="6">
    <location>
        <begin position="67"/>
        <end position="88"/>
    </location>
</feature>
<keyword evidence="3 6" id="KW-0812">Transmembrane</keyword>
<dbReference type="RefSeq" id="WP_065993498.1">
    <property type="nucleotide sequence ID" value="NZ_CP029397.2"/>
</dbReference>
<protein>
    <recommendedName>
        <fullName evidence="9">Cytosine permease</fullName>
    </recommendedName>
</protein>
<feature type="transmembrane region" description="Helical" evidence="6">
    <location>
        <begin position="218"/>
        <end position="243"/>
    </location>
</feature>
<feature type="transmembrane region" description="Helical" evidence="6">
    <location>
        <begin position="41"/>
        <end position="61"/>
    </location>
</feature>
<keyword evidence="4 6" id="KW-1133">Transmembrane helix</keyword>
<dbReference type="STRING" id="1871111.GCA_001704615_02637"/>
<feature type="transmembrane region" description="Helical" evidence="6">
    <location>
        <begin position="149"/>
        <end position="168"/>
    </location>
</feature>
<dbReference type="KEGG" id="adv:DJ533_16255"/>
<evidence type="ECO:0000256" key="1">
    <source>
        <dbReference type="ARBA" id="ARBA00004141"/>
    </source>
</evidence>
<feature type="transmembrane region" description="Helical" evidence="6">
    <location>
        <begin position="108"/>
        <end position="129"/>
    </location>
</feature>
<organism evidence="7 8">
    <name type="scientific">Acinetobacter defluvii</name>
    <dbReference type="NCBI Taxonomy" id="1871111"/>
    <lineage>
        <taxon>Bacteria</taxon>
        <taxon>Pseudomonadati</taxon>
        <taxon>Pseudomonadota</taxon>
        <taxon>Gammaproteobacteria</taxon>
        <taxon>Moraxellales</taxon>
        <taxon>Moraxellaceae</taxon>
        <taxon>Acinetobacter</taxon>
    </lineage>
</organism>
<feature type="transmembrane region" description="Helical" evidence="6">
    <location>
        <begin position="180"/>
        <end position="198"/>
    </location>
</feature>
<accession>A0A2S2FGA1</accession>
<evidence type="ECO:0000256" key="6">
    <source>
        <dbReference type="SAM" id="Phobius"/>
    </source>
</evidence>
<reference evidence="7" key="1">
    <citation type="submission" date="2019-08" db="EMBL/GenBank/DDBJ databases">
        <title>The complete genome of Acinetobacter defluvii strain WCHAD010030.</title>
        <authorList>
            <person name="Hu Y."/>
            <person name="Qin J."/>
            <person name="Feng Y."/>
            <person name="Zong Z."/>
        </authorList>
    </citation>
    <scope>NUCLEOTIDE SEQUENCE</scope>
    <source>
        <strain evidence="7">WCHA30</strain>
    </source>
</reference>
<dbReference type="PANTHER" id="PTHR30569">
    <property type="entry name" value="CYTOSINE TRANSPORTER CODB"/>
    <property type="match status" value="1"/>
</dbReference>
<dbReference type="OrthoDB" id="9780088at2"/>
<evidence type="ECO:0008006" key="9">
    <source>
        <dbReference type="Google" id="ProtNLM"/>
    </source>
</evidence>
<feature type="transmembrane region" description="Helical" evidence="6">
    <location>
        <begin position="386"/>
        <end position="408"/>
    </location>
</feature>
<feature type="transmembrane region" description="Helical" evidence="6">
    <location>
        <begin position="361"/>
        <end position="380"/>
    </location>
</feature>
<feature type="transmembrane region" description="Helical" evidence="6">
    <location>
        <begin position="255"/>
        <end position="280"/>
    </location>
</feature>
<comment type="similarity">
    <text evidence="2">Belongs to the purine-cytosine permease (2.A.39) family.</text>
</comment>
<keyword evidence="5 6" id="KW-0472">Membrane</keyword>
<evidence type="ECO:0000256" key="2">
    <source>
        <dbReference type="ARBA" id="ARBA00008974"/>
    </source>
</evidence>
<dbReference type="Gene3D" id="1.10.4160.10">
    <property type="entry name" value="Hydantoin permease"/>
    <property type="match status" value="1"/>
</dbReference>